<dbReference type="AlphaFoldDB" id="E3QZW1"/>
<comment type="PTM">
    <text evidence="7">Topaquinone (TPQ) is generated by copper-dependent autoxidation of a specific tyrosyl residue.</text>
</comment>
<evidence type="ECO:0000259" key="10">
    <source>
        <dbReference type="Pfam" id="PF09248"/>
    </source>
</evidence>
<name>E3QZW1_COLGM</name>
<feature type="signal peptide" evidence="8">
    <location>
        <begin position="1"/>
        <end position="24"/>
    </location>
</feature>
<protein>
    <recommendedName>
        <fullName evidence="7">Amine oxidase</fullName>
        <ecNumber evidence="7">1.4.3.-</ecNumber>
    </recommendedName>
</protein>
<sequence>MKVLFVSGVGRACILLLPVISCLGQHRQRRQEDNQASQACIESEPVAITAPKENIWSDLTRSETASVPFGITRFGLLLITNLTTWKPYDYILTRKTDGKVPNLGADMFVVLNEWIPLIGATIADITMDLWNGTVMGRDNDTLYVWIEGWFYNNVFYKTTEKFRTACWAGLPKIPANYEGNWTRTDQQGPVMPYDTMSPPVIQFSLARRIWTRNLTLAFMPLKLVNGYDCPDYATYLNTSFYKSSQPIFTSAAFSCLSSWAITRYNAILAATMFPLRKTHTLVYVAAYTITSLISKLTSIFWDSATQVIVVNTDEPNQWGEYRGYRVAPTSGTAHLTVLNSWTLVEAAHWAEFDVQVTRQKDTEPLSAHPYDKNAVDETPINFDRFFDDESLRQEDLVL</sequence>
<dbReference type="GO" id="GO:0005886">
    <property type="term" value="C:plasma membrane"/>
    <property type="evidence" value="ECO:0007669"/>
    <property type="project" value="TreeGrafter"/>
</dbReference>
<evidence type="ECO:0000313" key="11">
    <source>
        <dbReference type="EMBL" id="EFQ36399.1"/>
    </source>
</evidence>
<evidence type="ECO:0000256" key="1">
    <source>
        <dbReference type="ARBA" id="ARBA00001935"/>
    </source>
</evidence>
<keyword evidence="6 7" id="KW-0186">Copper</keyword>
<dbReference type="OrthoDB" id="3341590at2759"/>
<evidence type="ECO:0000256" key="8">
    <source>
        <dbReference type="SAM" id="SignalP"/>
    </source>
</evidence>
<evidence type="ECO:0000259" key="9">
    <source>
        <dbReference type="Pfam" id="PF01179"/>
    </source>
</evidence>
<dbReference type="PANTHER" id="PTHR10638">
    <property type="entry name" value="COPPER AMINE OXIDASE"/>
    <property type="match status" value="1"/>
</dbReference>
<organism evidence="12">
    <name type="scientific">Colletotrichum graminicola (strain M1.001 / M2 / FGSC 10212)</name>
    <name type="common">Maize anthracnose fungus</name>
    <name type="synonym">Glomerella graminicola</name>
    <dbReference type="NCBI Taxonomy" id="645133"/>
    <lineage>
        <taxon>Eukaryota</taxon>
        <taxon>Fungi</taxon>
        <taxon>Dikarya</taxon>
        <taxon>Ascomycota</taxon>
        <taxon>Pezizomycotina</taxon>
        <taxon>Sordariomycetes</taxon>
        <taxon>Hypocreomycetidae</taxon>
        <taxon>Glomerellales</taxon>
        <taxon>Glomerellaceae</taxon>
        <taxon>Colletotrichum</taxon>
        <taxon>Colletotrichum graminicola species complex</taxon>
    </lineage>
</organism>
<dbReference type="GO" id="GO:0009308">
    <property type="term" value="P:amine metabolic process"/>
    <property type="evidence" value="ECO:0007669"/>
    <property type="project" value="UniProtKB-UniRule"/>
</dbReference>
<feature type="domain" description="DUF1965" evidence="10">
    <location>
        <begin position="134"/>
        <end position="189"/>
    </location>
</feature>
<evidence type="ECO:0000313" key="12">
    <source>
        <dbReference type="Proteomes" id="UP000008782"/>
    </source>
</evidence>
<evidence type="ECO:0000256" key="7">
    <source>
        <dbReference type="RuleBase" id="RU000672"/>
    </source>
</evidence>
<dbReference type="GO" id="GO:0048038">
    <property type="term" value="F:quinone binding"/>
    <property type="evidence" value="ECO:0007669"/>
    <property type="project" value="InterPro"/>
</dbReference>
<dbReference type="GeneID" id="24416931"/>
<dbReference type="GO" id="GO:0008131">
    <property type="term" value="F:primary methylamine oxidase activity"/>
    <property type="evidence" value="ECO:0007669"/>
    <property type="project" value="InterPro"/>
</dbReference>
<dbReference type="InterPro" id="IPR015798">
    <property type="entry name" value="Cu_amine_oxidase_C"/>
</dbReference>
<gene>
    <name evidence="11" type="ORF">GLRG_11567</name>
</gene>
<dbReference type="EC" id="1.4.3.-" evidence="7"/>
<keyword evidence="12" id="KW-1185">Reference proteome</keyword>
<dbReference type="VEuPathDB" id="FungiDB:GLRG_11567"/>
<proteinExistence type="inferred from homology"/>
<keyword evidence="8" id="KW-0732">Signal</keyword>
<comment type="cofactor">
    <cofactor evidence="1">
        <name>Cu cation</name>
        <dbReference type="ChEBI" id="CHEBI:23378"/>
    </cofactor>
</comment>
<dbReference type="InterPro" id="IPR015328">
    <property type="entry name" value="DUF1965"/>
</dbReference>
<feature type="domain" description="Copper amine oxidase catalytic" evidence="9">
    <location>
        <begin position="300"/>
        <end position="398"/>
    </location>
</feature>
<dbReference type="SUPFAM" id="SSF54416">
    <property type="entry name" value="Amine oxidase N-terminal region"/>
    <property type="match status" value="1"/>
</dbReference>
<accession>E3QZW1</accession>
<dbReference type="InterPro" id="IPR036460">
    <property type="entry name" value="Cu_amine_oxidase_C_sf"/>
</dbReference>
<dbReference type="HOGENOM" id="CLU_692624_0_0_1"/>
<dbReference type="Gene3D" id="2.70.98.20">
    <property type="entry name" value="Copper amine oxidase, catalytic domain"/>
    <property type="match status" value="1"/>
</dbReference>
<evidence type="ECO:0000256" key="5">
    <source>
        <dbReference type="ARBA" id="ARBA00023002"/>
    </source>
</evidence>
<evidence type="ECO:0000256" key="6">
    <source>
        <dbReference type="ARBA" id="ARBA00023008"/>
    </source>
</evidence>
<evidence type="ECO:0000256" key="4">
    <source>
        <dbReference type="ARBA" id="ARBA00022772"/>
    </source>
</evidence>
<dbReference type="STRING" id="645133.E3QZW1"/>
<comment type="cofactor">
    <cofactor evidence="7">
        <name>Cu cation</name>
        <dbReference type="ChEBI" id="CHEBI:23378"/>
    </cofactor>
    <text evidence="7">Contains 1 topaquinone per subunit.</text>
</comment>
<evidence type="ECO:0000256" key="2">
    <source>
        <dbReference type="ARBA" id="ARBA00007983"/>
    </source>
</evidence>
<dbReference type="PANTHER" id="PTHR10638:SF20">
    <property type="entry name" value="AMINE OXIDASE"/>
    <property type="match status" value="1"/>
</dbReference>
<dbReference type="GO" id="GO:0005507">
    <property type="term" value="F:copper ion binding"/>
    <property type="evidence" value="ECO:0007669"/>
    <property type="project" value="InterPro"/>
</dbReference>
<dbReference type="Pfam" id="PF09248">
    <property type="entry name" value="DUF1965"/>
    <property type="match status" value="1"/>
</dbReference>
<dbReference type="InterPro" id="IPR000269">
    <property type="entry name" value="Cu_amine_oxidase"/>
</dbReference>
<keyword evidence="5 7" id="KW-0560">Oxidoreductase</keyword>
<dbReference type="Pfam" id="PF01179">
    <property type="entry name" value="Cu_amine_oxid"/>
    <property type="match status" value="1"/>
</dbReference>
<dbReference type="InterPro" id="IPR016182">
    <property type="entry name" value="Cu_amine_oxidase_N-reg"/>
</dbReference>
<dbReference type="RefSeq" id="XP_008100419.1">
    <property type="nucleotide sequence ID" value="XM_008102228.1"/>
</dbReference>
<dbReference type="SUPFAM" id="SSF49998">
    <property type="entry name" value="Amine oxidase catalytic domain"/>
    <property type="match status" value="1"/>
</dbReference>
<feature type="chain" id="PRO_5003179021" description="Amine oxidase" evidence="8">
    <location>
        <begin position="25"/>
        <end position="398"/>
    </location>
</feature>
<dbReference type="eggNOG" id="KOG1186">
    <property type="taxonomic scope" value="Eukaryota"/>
</dbReference>
<evidence type="ECO:0000256" key="3">
    <source>
        <dbReference type="ARBA" id="ARBA00022723"/>
    </source>
</evidence>
<reference evidence="12" key="1">
    <citation type="journal article" date="2012" name="Nat. Genet.">
        <title>Lifestyle transitions in plant pathogenic Colletotrichum fungi deciphered by genome and transcriptome analyses.</title>
        <authorList>
            <person name="O'Connell R.J."/>
            <person name="Thon M.R."/>
            <person name="Hacquard S."/>
            <person name="Amyotte S.G."/>
            <person name="Kleemann J."/>
            <person name="Torres M.F."/>
            <person name="Damm U."/>
            <person name="Buiate E.A."/>
            <person name="Epstein L."/>
            <person name="Alkan N."/>
            <person name="Altmueller J."/>
            <person name="Alvarado-Balderrama L."/>
            <person name="Bauser C.A."/>
            <person name="Becker C."/>
            <person name="Birren B.W."/>
            <person name="Chen Z."/>
            <person name="Choi J."/>
            <person name="Crouch J.A."/>
            <person name="Duvick J.P."/>
            <person name="Farman M.A."/>
            <person name="Gan P."/>
            <person name="Heiman D."/>
            <person name="Henrissat B."/>
            <person name="Howard R.J."/>
            <person name="Kabbage M."/>
            <person name="Koch C."/>
            <person name="Kracher B."/>
            <person name="Kubo Y."/>
            <person name="Law A.D."/>
            <person name="Lebrun M.-H."/>
            <person name="Lee Y.-H."/>
            <person name="Miyara I."/>
            <person name="Moore N."/>
            <person name="Neumann U."/>
            <person name="Nordstroem K."/>
            <person name="Panaccione D.G."/>
            <person name="Panstruga R."/>
            <person name="Place M."/>
            <person name="Proctor R.H."/>
            <person name="Prusky D."/>
            <person name="Rech G."/>
            <person name="Reinhardt R."/>
            <person name="Rollins J.A."/>
            <person name="Rounsley S."/>
            <person name="Schardl C.L."/>
            <person name="Schwartz D.C."/>
            <person name="Shenoy N."/>
            <person name="Shirasu K."/>
            <person name="Sikhakolli U.R."/>
            <person name="Stueber K."/>
            <person name="Sukno S.A."/>
            <person name="Sweigard J.A."/>
            <person name="Takano Y."/>
            <person name="Takahara H."/>
            <person name="Trail F."/>
            <person name="van der Does H.C."/>
            <person name="Voll L.M."/>
            <person name="Will I."/>
            <person name="Young S."/>
            <person name="Zeng Q."/>
            <person name="Zhang J."/>
            <person name="Zhou S."/>
            <person name="Dickman M.B."/>
            <person name="Schulze-Lefert P."/>
            <person name="Ver Loren van Themaat E."/>
            <person name="Ma L.-J."/>
            <person name="Vaillancourt L.J."/>
        </authorList>
    </citation>
    <scope>NUCLEOTIDE SEQUENCE [LARGE SCALE GENOMIC DNA]</scope>
    <source>
        <strain evidence="12">M1.001 / M2 / FGSC 10212</strain>
    </source>
</reference>
<dbReference type="Proteomes" id="UP000008782">
    <property type="component" value="Unassembled WGS sequence"/>
</dbReference>
<keyword evidence="3 7" id="KW-0479">Metal-binding</keyword>
<dbReference type="Gene3D" id="3.10.450.40">
    <property type="match status" value="1"/>
</dbReference>
<dbReference type="EMBL" id="GG697422">
    <property type="protein sequence ID" value="EFQ36399.1"/>
    <property type="molecule type" value="Genomic_DNA"/>
</dbReference>
<keyword evidence="4 7" id="KW-0801">TPQ</keyword>
<comment type="similarity">
    <text evidence="2 7">Belongs to the copper/topaquinone oxidase family.</text>
</comment>